<dbReference type="Proteomes" id="UP000239388">
    <property type="component" value="Unassembled WGS sequence"/>
</dbReference>
<proteinExistence type="predicted"/>
<evidence type="ECO:0000313" key="2">
    <source>
        <dbReference type="EMBL" id="PQO36669.1"/>
    </source>
</evidence>
<feature type="transmembrane region" description="Helical" evidence="1">
    <location>
        <begin position="71"/>
        <end position="92"/>
    </location>
</feature>
<dbReference type="EMBL" id="PUIB01000012">
    <property type="protein sequence ID" value="PQO36669.1"/>
    <property type="molecule type" value="Genomic_DNA"/>
</dbReference>
<accession>A0A2S8FWX9</accession>
<protein>
    <submittedName>
        <fullName evidence="2">Uncharacterized protein</fullName>
    </submittedName>
</protein>
<gene>
    <name evidence="2" type="ORF">C5Y98_11800</name>
</gene>
<keyword evidence="1" id="KW-0812">Transmembrane</keyword>
<sequence length="150" mass="17163">MLRWKANTPASEDSLAGYLTFDGNLLMNYFGPDYDSDDSPDVAVALSEFLYGAMAGLCLPAQTTSERIARWTALPCLVLPIVGIVILCYVSLAYWMQGVAVLIGLSMFCYTGWVGHVLERRYLRYEREAEENPEIELSDFQKRRRRHRQR</sequence>
<dbReference type="RefSeq" id="WP_105354419.1">
    <property type="nucleotide sequence ID" value="NZ_PUIB01000012.1"/>
</dbReference>
<evidence type="ECO:0000256" key="1">
    <source>
        <dbReference type="SAM" id="Phobius"/>
    </source>
</evidence>
<organism evidence="2 3">
    <name type="scientific">Blastopirellula marina</name>
    <dbReference type="NCBI Taxonomy" id="124"/>
    <lineage>
        <taxon>Bacteria</taxon>
        <taxon>Pseudomonadati</taxon>
        <taxon>Planctomycetota</taxon>
        <taxon>Planctomycetia</taxon>
        <taxon>Pirellulales</taxon>
        <taxon>Pirellulaceae</taxon>
        <taxon>Blastopirellula</taxon>
    </lineage>
</organism>
<comment type="caution">
    <text evidence="2">The sequence shown here is derived from an EMBL/GenBank/DDBJ whole genome shotgun (WGS) entry which is preliminary data.</text>
</comment>
<reference evidence="2 3" key="1">
    <citation type="submission" date="2018-02" db="EMBL/GenBank/DDBJ databases">
        <title>Comparative genomes isolates from brazilian mangrove.</title>
        <authorList>
            <person name="Araujo J.E."/>
            <person name="Taketani R.G."/>
            <person name="Silva M.C.P."/>
            <person name="Loureco M.V."/>
            <person name="Andreote F.D."/>
        </authorList>
    </citation>
    <scope>NUCLEOTIDE SEQUENCE [LARGE SCALE GENOMIC DNA]</scope>
    <source>
        <strain evidence="2 3">NAP PRIS-MGV</strain>
    </source>
</reference>
<keyword evidence="1" id="KW-0472">Membrane</keyword>
<dbReference type="AlphaFoldDB" id="A0A2S8FWX9"/>
<dbReference type="OrthoDB" id="290666at2"/>
<name>A0A2S8FWX9_9BACT</name>
<evidence type="ECO:0000313" key="3">
    <source>
        <dbReference type="Proteomes" id="UP000239388"/>
    </source>
</evidence>
<keyword evidence="1" id="KW-1133">Transmembrane helix</keyword>
<feature type="transmembrane region" description="Helical" evidence="1">
    <location>
        <begin position="98"/>
        <end position="118"/>
    </location>
</feature>